<dbReference type="EMBL" id="CAVMJV010000005">
    <property type="protein sequence ID" value="CAK5028749.1"/>
    <property type="molecule type" value="Genomic_DNA"/>
</dbReference>
<protein>
    <submittedName>
        <fullName evidence="1">Uncharacterized protein</fullName>
    </submittedName>
</protein>
<sequence>MLTHKLRRRVTRFGERPRDIRQAGFLLEGKPITYEDLRFERALAYNLDISNEIVVGTPKVIERNSSSLSSYSSSDQNKKLLKRPRNKKSKKKAKNTWAEDEAVAKELQRFNNEFDEIDDFQLLTEEAPRDFYVIKKRKRTTPKELQQINEPVVTAESSLFFSKQDSTQFTLNDTPLPPQQQQEENLSANISDENEIVPESPILNNSPIFKDIQEQQQFASISLKSPTLLEETTQKTIPSQVFTLDSTESVGIVQNVDVQSLSTAKEVSQNLTEKSSIICSSTNLLPPKRIFSSICEEKGNAVVDVIQLDSASSIQQISSKIQTRSMAKESSKICSSSNLLPKRIFSSISGSVQDKDEEVIQLDSSINQQPSSIHQSLSTAKESSKNLAQESSAISSITNLLPSRRIFSSINEEEEESREVIQLEDTSSIVQSKFNVFDSMRDSHHQTSLSLNIAKCPSNIKENILRDEAVPHSFASKKNLSQKDLLTSRGQQEHKSSENSLSFNLEVEVVEEGEYVLDEEENEAEKEEEEEMEEGEEEMEAGEDEVNDEEEMEVQKVEMGENEEEMEAGENELNGEEEEELEENEEEVELEDEEKEVECQEPSKSVEIQLVSTAKESSKNLSRKSSKLSSNLPPKRIFSSICEEVEEVQNVIQLDSASSIQQQSCSRIQQSLSTAKGLQKKIFLMTLKHDFENINFFGKTFL</sequence>
<name>A0ACB0Y301_MELEN</name>
<organism evidence="1 2">
    <name type="scientific">Meloidogyne enterolobii</name>
    <name type="common">Root-knot nematode worm</name>
    <name type="synonym">Meloidogyne mayaguensis</name>
    <dbReference type="NCBI Taxonomy" id="390850"/>
    <lineage>
        <taxon>Eukaryota</taxon>
        <taxon>Metazoa</taxon>
        <taxon>Ecdysozoa</taxon>
        <taxon>Nematoda</taxon>
        <taxon>Chromadorea</taxon>
        <taxon>Rhabditida</taxon>
        <taxon>Tylenchina</taxon>
        <taxon>Tylenchomorpha</taxon>
        <taxon>Tylenchoidea</taxon>
        <taxon>Meloidogynidae</taxon>
        <taxon>Meloidogyninae</taxon>
        <taxon>Meloidogyne</taxon>
    </lineage>
</organism>
<keyword evidence="2" id="KW-1185">Reference proteome</keyword>
<comment type="caution">
    <text evidence="1">The sequence shown here is derived from an EMBL/GenBank/DDBJ whole genome shotgun (WGS) entry which is preliminary data.</text>
</comment>
<evidence type="ECO:0000313" key="1">
    <source>
        <dbReference type="EMBL" id="CAK5028749.1"/>
    </source>
</evidence>
<gene>
    <name evidence="1" type="ORF">MENTE1834_LOCUS6696</name>
</gene>
<proteinExistence type="predicted"/>
<accession>A0ACB0Y301</accession>
<dbReference type="Proteomes" id="UP001497535">
    <property type="component" value="Unassembled WGS sequence"/>
</dbReference>
<evidence type="ECO:0000313" key="2">
    <source>
        <dbReference type="Proteomes" id="UP001497535"/>
    </source>
</evidence>
<reference evidence="1" key="1">
    <citation type="submission" date="2023-11" db="EMBL/GenBank/DDBJ databases">
        <authorList>
            <person name="Poullet M."/>
        </authorList>
    </citation>
    <scope>NUCLEOTIDE SEQUENCE</scope>
    <source>
        <strain evidence="1">E1834</strain>
    </source>
</reference>